<dbReference type="Proteomes" id="UP001056012">
    <property type="component" value="Chromosome 5"/>
</dbReference>
<feature type="compositionally biased region" description="Basic residues" evidence="1">
    <location>
        <begin position="1"/>
        <end position="16"/>
    </location>
</feature>
<dbReference type="EMBL" id="CP089278">
    <property type="protein sequence ID" value="USP80213.1"/>
    <property type="molecule type" value="Genomic_DNA"/>
</dbReference>
<organism evidence="2 3">
    <name type="scientific">Curvularia clavata</name>
    <dbReference type="NCBI Taxonomy" id="95742"/>
    <lineage>
        <taxon>Eukaryota</taxon>
        <taxon>Fungi</taxon>
        <taxon>Dikarya</taxon>
        <taxon>Ascomycota</taxon>
        <taxon>Pezizomycotina</taxon>
        <taxon>Dothideomycetes</taxon>
        <taxon>Pleosporomycetidae</taxon>
        <taxon>Pleosporales</taxon>
        <taxon>Pleosporineae</taxon>
        <taxon>Pleosporaceae</taxon>
        <taxon>Curvularia</taxon>
    </lineage>
</organism>
<dbReference type="OrthoDB" id="4147798at2759"/>
<sequence length="134" mass="15564">MGKRHNRKRTRSRPRNRNNNNNNINNLNINTTTPIPIHTRSESVSTASSSTLSPTSSCFQPLGCPLANVPANHWHQTYTAWQTRLRHQREVEQELETQRLRIFGGLPEDERCLMEPMLKVVTDLFDGFYDYEDP</sequence>
<feature type="region of interest" description="Disordered" evidence="1">
    <location>
        <begin position="1"/>
        <end position="56"/>
    </location>
</feature>
<evidence type="ECO:0000313" key="2">
    <source>
        <dbReference type="EMBL" id="USP80213.1"/>
    </source>
</evidence>
<protein>
    <submittedName>
        <fullName evidence="2">Uncharacterized protein</fullName>
    </submittedName>
</protein>
<dbReference type="VEuPathDB" id="FungiDB:yc1106_07487"/>
<evidence type="ECO:0000256" key="1">
    <source>
        <dbReference type="SAM" id="MobiDB-lite"/>
    </source>
</evidence>
<reference evidence="2" key="1">
    <citation type="submission" date="2021-12" db="EMBL/GenBank/DDBJ databases">
        <title>Curvularia clavata genome.</title>
        <authorList>
            <person name="Cao Y."/>
        </authorList>
    </citation>
    <scope>NUCLEOTIDE SEQUENCE</scope>
    <source>
        <strain evidence="2">Yc1106</strain>
    </source>
</reference>
<feature type="compositionally biased region" description="Low complexity" evidence="1">
    <location>
        <begin position="17"/>
        <end position="56"/>
    </location>
</feature>
<proteinExistence type="predicted"/>
<name>A0A9Q9DTT9_CURCL</name>
<accession>A0A9Q9DTT9</accession>
<gene>
    <name evidence="2" type="ORF">yc1106_07487</name>
</gene>
<keyword evidence="3" id="KW-1185">Reference proteome</keyword>
<evidence type="ECO:0000313" key="3">
    <source>
        <dbReference type="Proteomes" id="UP001056012"/>
    </source>
</evidence>
<dbReference type="AlphaFoldDB" id="A0A9Q9DTT9"/>